<accession>A0ABS8UUV7</accession>
<evidence type="ECO:0000256" key="2">
    <source>
        <dbReference type="SAM" id="Phobius"/>
    </source>
</evidence>
<keyword evidence="4" id="KW-1185">Reference proteome</keyword>
<sequence length="319" mass="33410">MELLSSIYLVAILISLIGSLFIMLYKCINNNRAKEIIIATPNSVAASSSVHVNVYCDSNTKQTTASARGGSAAAEVGGCSGDQRQIQDLKLTISTLKAPSVSTGDGSKVVHDGSKGDDSENQRQIQDLKLQNLNFKAPSVSTGNGNKVVHDGSKGDGSGNQRKIQDLKLQNSTFKVPSVSTRDGNKVVHDGSGNQMKIQDLKLQNSTFKVSFVSSNKLVHDCSGNQRPIQDLKLQSSIFNKIINTEVPSVSTRDGAKDVSIVIDGISGKVNTTVYSSSNGSANKCGHQKGYSVGVSVNGGRPSGGVRAIVRGGGGGGDD</sequence>
<evidence type="ECO:0000313" key="3">
    <source>
        <dbReference type="EMBL" id="MCD9637808.1"/>
    </source>
</evidence>
<evidence type="ECO:0000313" key="4">
    <source>
        <dbReference type="Proteomes" id="UP000823775"/>
    </source>
</evidence>
<protein>
    <submittedName>
        <fullName evidence="3">Uncharacterized protein</fullName>
    </submittedName>
</protein>
<reference evidence="3 4" key="1">
    <citation type="journal article" date="2021" name="BMC Genomics">
        <title>Datura genome reveals duplications of psychoactive alkaloid biosynthetic genes and high mutation rate following tissue culture.</title>
        <authorList>
            <person name="Rajewski A."/>
            <person name="Carter-House D."/>
            <person name="Stajich J."/>
            <person name="Litt A."/>
        </authorList>
    </citation>
    <scope>NUCLEOTIDE SEQUENCE [LARGE SCALE GENOMIC DNA]</scope>
    <source>
        <strain evidence="3">AR-01</strain>
    </source>
</reference>
<feature type="compositionally biased region" description="Basic and acidic residues" evidence="1">
    <location>
        <begin position="108"/>
        <end position="121"/>
    </location>
</feature>
<proteinExistence type="predicted"/>
<feature type="region of interest" description="Disordered" evidence="1">
    <location>
        <begin position="99"/>
        <end position="121"/>
    </location>
</feature>
<gene>
    <name evidence="3" type="ORF">HAX54_021312</name>
</gene>
<feature type="region of interest" description="Disordered" evidence="1">
    <location>
        <begin position="139"/>
        <end position="167"/>
    </location>
</feature>
<dbReference type="Proteomes" id="UP000823775">
    <property type="component" value="Unassembled WGS sequence"/>
</dbReference>
<keyword evidence="2" id="KW-0812">Transmembrane</keyword>
<name>A0ABS8UUV7_DATST</name>
<comment type="caution">
    <text evidence="3">The sequence shown here is derived from an EMBL/GenBank/DDBJ whole genome shotgun (WGS) entry which is preliminary data.</text>
</comment>
<keyword evidence="2" id="KW-1133">Transmembrane helix</keyword>
<feature type="transmembrane region" description="Helical" evidence="2">
    <location>
        <begin position="6"/>
        <end position="25"/>
    </location>
</feature>
<organism evidence="3 4">
    <name type="scientific">Datura stramonium</name>
    <name type="common">Jimsonweed</name>
    <name type="synonym">Common thornapple</name>
    <dbReference type="NCBI Taxonomy" id="4076"/>
    <lineage>
        <taxon>Eukaryota</taxon>
        <taxon>Viridiplantae</taxon>
        <taxon>Streptophyta</taxon>
        <taxon>Embryophyta</taxon>
        <taxon>Tracheophyta</taxon>
        <taxon>Spermatophyta</taxon>
        <taxon>Magnoliopsida</taxon>
        <taxon>eudicotyledons</taxon>
        <taxon>Gunneridae</taxon>
        <taxon>Pentapetalae</taxon>
        <taxon>asterids</taxon>
        <taxon>lamiids</taxon>
        <taxon>Solanales</taxon>
        <taxon>Solanaceae</taxon>
        <taxon>Solanoideae</taxon>
        <taxon>Datureae</taxon>
        <taxon>Datura</taxon>
    </lineage>
</organism>
<evidence type="ECO:0000256" key="1">
    <source>
        <dbReference type="SAM" id="MobiDB-lite"/>
    </source>
</evidence>
<dbReference type="EMBL" id="JACEIK010002561">
    <property type="protein sequence ID" value="MCD9637808.1"/>
    <property type="molecule type" value="Genomic_DNA"/>
</dbReference>
<keyword evidence="2" id="KW-0472">Membrane</keyword>